<dbReference type="PANTHER" id="PTHR37309:SF1">
    <property type="entry name" value="SLR0284 PROTEIN"/>
    <property type="match status" value="1"/>
</dbReference>
<accession>A0A6N7VTC9</accession>
<proteinExistence type="predicted"/>
<evidence type="ECO:0000256" key="1">
    <source>
        <dbReference type="SAM" id="Phobius"/>
    </source>
</evidence>
<reference evidence="2 3" key="1">
    <citation type="submission" date="2019-08" db="EMBL/GenBank/DDBJ databases">
        <title>In-depth cultivation of the pig gut microbiome towards novel bacterial diversity and tailored functional studies.</title>
        <authorList>
            <person name="Wylensek D."/>
            <person name="Hitch T.C.A."/>
            <person name="Clavel T."/>
        </authorList>
    </citation>
    <scope>NUCLEOTIDE SEQUENCE [LARGE SCALE GENOMIC DNA]</scope>
    <source>
        <strain evidence="2 3">WCA-380-WT-2B</strain>
    </source>
</reference>
<protein>
    <submittedName>
        <fullName evidence="2">Phage holin family protein</fullName>
    </submittedName>
</protein>
<keyword evidence="3" id="KW-1185">Reference proteome</keyword>
<dbReference type="EMBL" id="VULQ01000001">
    <property type="protein sequence ID" value="MSS77077.1"/>
    <property type="molecule type" value="Genomic_DNA"/>
</dbReference>
<evidence type="ECO:0000313" key="2">
    <source>
        <dbReference type="EMBL" id="MSS77077.1"/>
    </source>
</evidence>
<organism evidence="2 3">
    <name type="scientific">Anaerococcus porci</name>
    <dbReference type="NCBI Taxonomy" id="2652269"/>
    <lineage>
        <taxon>Bacteria</taxon>
        <taxon>Bacillati</taxon>
        <taxon>Bacillota</taxon>
        <taxon>Tissierellia</taxon>
        <taxon>Tissierellales</taxon>
        <taxon>Peptoniphilaceae</taxon>
        <taxon>Anaerococcus</taxon>
    </lineage>
</organism>
<dbReference type="AlphaFoldDB" id="A0A6N7VTC9"/>
<feature type="transmembrane region" description="Helical" evidence="1">
    <location>
        <begin position="61"/>
        <end position="82"/>
    </location>
</feature>
<name>A0A6N7VTC9_9FIRM</name>
<gene>
    <name evidence="2" type="ORF">FYJ26_01295</name>
</gene>
<keyword evidence="1" id="KW-0472">Membrane</keyword>
<feature type="transmembrane region" description="Helical" evidence="1">
    <location>
        <begin position="7"/>
        <end position="30"/>
    </location>
</feature>
<evidence type="ECO:0000313" key="3">
    <source>
        <dbReference type="Proteomes" id="UP000441925"/>
    </source>
</evidence>
<dbReference type="PANTHER" id="PTHR37309">
    <property type="entry name" value="SLR0284 PROTEIN"/>
    <property type="match status" value="1"/>
</dbReference>
<dbReference type="Proteomes" id="UP000441925">
    <property type="component" value="Unassembled WGS sequence"/>
</dbReference>
<dbReference type="Pfam" id="PF04020">
    <property type="entry name" value="Phage_holin_4_2"/>
    <property type="match status" value="1"/>
</dbReference>
<dbReference type="InterPro" id="IPR007165">
    <property type="entry name" value="Phage_holin_4_2"/>
</dbReference>
<comment type="caution">
    <text evidence="2">The sequence shown here is derived from an EMBL/GenBank/DDBJ whole genome shotgun (WGS) entry which is preliminary data.</text>
</comment>
<feature type="transmembrane region" description="Helical" evidence="1">
    <location>
        <begin position="88"/>
        <end position="110"/>
    </location>
</feature>
<keyword evidence="1" id="KW-0812">Transmembrane</keyword>
<dbReference type="RefSeq" id="WP_154538925.1">
    <property type="nucleotide sequence ID" value="NZ_VULQ01000001.1"/>
</dbReference>
<keyword evidence="1" id="KW-1133">Transmembrane helix</keyword>
<feature type="transmembrane region" description="Helical" evidence="1">
    <location>
        <begin position="36"/>
        <end position="54"/>
    </location>
</feature>
<sequence length="117" mass="13021">MFFIGRLFLSWITNSISLYIIDLLFTGISFIEIKSLAITALMLMIVNSFIKPILKLLSLPLTIITFGLFSFIVNAFVLKLAFSLSSGAFIDSFTTAIFASIILSIINPILDNSFKKN</sequence>